<evidence type="ECO:0000313" key="4">
    <source>
        <dbReference type="Proteomes" id="UP000218041"/>
    </source>
</evidence>
<reference evidence="2 4" key="1">
    <citation type="submission" date="2017-08" db="EMBL/GenBank/DDBJ databases">
        <title>Whole genome sequences of 6 clinical strains closest to Corynebacterium imitans.</title>
        <authorList>
            <person name="Bernier A.-M."/>
            <person name="Burdz T."/>
            <person name="Bernard K."/>
        </authorList>
    </citation>
    <scope>NUCLEOTIDE SEQUENCE [LARGE SCALE GENOMIC DNA]</scope>
    <source>
        <strain evidence="2 4">NML92-0415</strain>
    </source>
</reference>
<protein>
    <submittedName>
        <fullName evidence="1">Uncharacterized protein</fullName>
    </submittedName>
</protein>
<dbReference type="RefSeq" id="WP_095278643.1">
    <property type="nucleotide sequence ID" value="NZ_CP047655.1"/>
</dbReference>
<dbReference type="EMBL" id="NSGP01000001">
    <property type="protein sequence ID" value="PAT11691.1"/>
    <property type="molecule type" value="Genomic_DNA"/>
</dbReference>
<dbReference type="EMBL" id="NQMQ01000020">
    <property type="protein sequence ID" value="PAJ68939.1"/>
    <property type="molecule type" value="Genomic_DNA"/>
</dbReference>
<accession>A0A269PBC6</accession>
<dbReference type="Proteomes" id="UP000218041">
    <property type="component" value="Unassembled WGS sequence"/>
</dbReference>
<comment type="caution">
    <text evidence="1">The sequence shown here is derived from an EMBL/GenBank/DDBJ whole genome shotgun (WGS) entry which is preliminary data.</text>
</comment>
<dbReference type="AlphaFoldDB" id="A0A269PBC6"/>
<proteinExistence type="predicted"/>
<sequence>MFHVKHYVRIHYQVPELGGELLNIAELEEISSDRCTMVRMIELDPNETITGVYTEGRVIGQANEPMGAVPHPDSYDALEGITSTRLTRMEFEGLWGEAKVKFPEIG</sequence>
<dbReference type="Proteomes" id="UP000215771">
    <property type="component" value="Unassembled WGS sequence"/>
</dbReference>
<name>A0A269PBC6_9CORY</name>
<evidence type="ECO:0000313" key="3">
    <source>
        <dbReference type="Proteomes" id="UP000215771"/>
    </source>
</evidence>
<reference evidence="1 3" key="2">
    <citation type="submission" date="2017-08" db="EMBL/GenBank/DDBJ databases">
        <authorList>
            <person name="de Groot N.N."/>
        </authorList>
    </citation>
    <scope>NUCLEOTIDE SEQUENCE [LARGE SCALE GENOMIC DNA]</scope>
    <source>
        <strain evidence="1 3">NBT06-6</strain>
    </source>
</reference>
<evidence type="ECO:0000313" key="1">
    <source>
        <dbReference type="EMBL" id="PAJ68939.1"/>
    </source>
</evidence>
<evidence type="ECO:0000313" key="2">
    <source>
        <dbReference type="EMBL" id="PAT11691.1"/>
    </source>
</evidence>
<gene>
    <name evidence="1" type="ORF">CIG21_09730</name>
    <name evidence="2" type="ORF">CKJ80_00190</name>
</gene>
<organism evidence="1 3">
    <name type="scientific">Corynebacterium hadale</name>
    <dbReference type="NCBI Taxonomy" id="2026255"/>
    <lineage>
        <taxon>Bacteria</taxon>
        <taxon>Bacillati</taxon>
        <taxon>Actinomycetota</taxon>
        <taxon>Actinomycetes</taxon>
        <taxon>Mycobacteriales</taxon>
        <taxon>Corynebacteriaceae</taxon>
        <taxon>Corynebacterium</taxon>
    </lineage>
</organism>